<dbReference type="GO" id="GO:0006355">
    <property type="term" value="P:regulation of DNA-templated transcription"/>
    <property type="evidence" value="ECO:0007669"/>
    <property type="project" value="InterPro"/>
</dbReference>
<dbReference type="InterPro" id="IPR036051">
    <property type="entry name" value="KRAB_dom_sf"/>
</dbReference>
<protein>
    <submittedName>
        <fullName evidence="2">Zinc finger protein 597</fullName>
    </submittedName>
</protein>
<reference evidence="3" key="1">
    <citation type="journal article" date="2011" name="Nat. Biotechnol.">
        <title>The genomic sequence of the Chinese hamster ovary (CHO)-K1 cell line.</title>
        <authorList>
            <person name="Xu X."/>
            <person name="Nagarajan H."/>
            <person name="Lewis N.E."/>
            <person name="Pan S."/>
            <person name="Cai Z."/>
            <person name="Liu X."/>
            <person name="Chen W."/>
            <person name="Xie M."/>
            <person name="Wang W."/>
            <person name="Hammond S."/>
            <person name="Andersen M.R."/>
            <person name="Neff N."/>
            <person name="Passarelli B."/>
            <person name="Koh W."/>
            <person name="Fan H.C."/>
            <person name="Wang J."/>
            <person name="Gui Y."/>
            <person name="Lee K.H."/>
            <person name="Betenbaugh M.J."/>
            <person name="Quake S.R."/>
            <person name="Famili I."/>
            <person name="Palsson B.O."/>
            <person name="Wang J."/>
        </authorList>
    </citation>
    <scope>NUCLEOTIDE SEQUENCE [LARGE SCALE GENOMIC DNA]</scope>
    <source>
        <strain evidence="3">CHO K1 cell line</strain>
    </source>
</reference>
<evidence type="ECO:0000313" key="2">
    <source>
        <dbReference type="EMBL" id="EGV93634.1"/>
    </source>
</evidence>
<dbReference type="EMBL" id="JH000995">
    <property type="protein sequence ID" value="EGV93634.1"/>
    <property type="molecule type" value="Genomic_DNA"/>
</dbReference>
<organism evidence="2 3">
    <name type="scientific">Cricetulus griseus</name>
    <name type="common">Chinese hamster</name>
    <name type="synonym">Cricetulus barabensis griseus</name>
    <dbReference type="NCBI Taxonomy" id="10029"/>
    <lineage>
        <taxon>Eukaryota</taxon>
        <taxon>Metazoa</taxon>
        <taxon>Chordata</taxon>
        <taxon>Craniata</taxon>
        <taxon>Vertebrata</taxon>
        <taxon>Euteleostomi</taxon>
        <taxon>Mammalia</taxon>
        <taxon>Eutheria</taxon>
        <taxon>Euarchontoglires</taxon>
        <taxon>Glires</taxon>
        <taxon>Rodentia</taxon>
        <taxon>Myomorpha</taxon>
        <taxon>Muroidea</taxon>
        <taxon>Cricetidae</taxon>
        <taxon>Cricetinae</taxon>
        <taxon>Cricetulus</taxon>
    </lineage>
</organism>
<dbReference type="SUPFAM" id="SSF109640">
    <property type="entry name" value="KRAB domain (Kruppel-associated box)"/>
    <property type="match status" value="1"/>
</dbReference>
<proteinExistence type="predicted"/>
<dbReference type="InterPro" id="IPR001909">
    <property type="entry name" value="KRAB"/>
</dbReference>
<feature type="domain" description="KRAB" evidence="1">
    <location>
        <begin position="14"/>
        <end position="51"/>
    </location>
</feature>
<dbReference type="Pfam" id="PF01352">
    <property type="entry name" value="KRAB"/>
    <property type="match status" value="1"/>
</dbReference>
<dbReference type="AlphaFoldDB" id="G3I035"/>
<name>G3I035_CRIGR</name>
<gene>
    <name evidence="2" type="ORF">I79_016701</name>
</gene>
<dbReference type="STRING" id="10029.G3I035"/>
<dbReference type="CDD" id="cd07765">
    <property type="entry name" value="KRAB_A-box"/>
    <property type="match status" value="1"/>
</dbReference>
<evidence type="ECO:0000313" key="3">
    <source>
        <dbReference type="Proteomes" id="UP000001075"/>
    </source>
</evidence>
<sequence>MASTLPASDDQGPLLFEDLDVYFSQEECVSLHPAQKTNSREATLECFEDLDLID</sequence>
<dbReference type="InParanoid" id="G3I035"/>
<accession>G3I035</accession>
<dbReference type="Proteomes" id="UP000001075">
    <property type="component" value="Unassembled WGS sequence"/>
</dbReference>
<dbReference type="Gene3D" id="6.10.140.140">
    <property type="match status" value="1"/>
</dbReference>
<evidence type="ECO:0000259" key="1">
    <source>
        <dbReference type="Pfam" id="PF01352"/>
    </source>
</evidence>